<reference evidence="1 2" key="1">
    <citation type="journal article" date="2019" name="Nat. Med.">
        <title>A library of human gut bacterial isolates paired with longitudinal multiomics data enables mechanistic microbiome research.</title>
        <authorList>
            <person name="Poyet M."/>
            <person name="Groussin M."/>
            <person name="Gibbons S.M."/>
            <person name="Avila-Pacheco J."/>
            <person name="Jiang X."/>
            <person name="Kearney S.M."/>
            <person name="Perrotta A.R."/>
            <person name="Berdy B."/>
            <person name="Zhao S."/>
            <person name="Lieberman T.D."/>
            <person name="Swanson P.K."/>
            <person name="Smith M."/>
            <person name="Roesemann S."/>
            <person name="Alexander J.E."/>
            <person name="Rich S.A."/>
            <person name="Livny J."/>
            <person name="Vlamakis H."/>
            <person name="Clish C."/>
            <person name="Bullock K."/>
            <person name="Deik A."/>
            <person name="Scott J."/>
            <person name="Pierce K.A."/>
            <person name="Xavier R.J."/>
            <person name="Alm E.J."/>
        </authorList>
    </citation>
    <scope>NUCLEOTIDE SEQUENCE [LARGE SCALE GENOMIC DNA]</scope>
    <source>
        <strain evidence="1 2">BIOML-A5</strain>
    </source>
</reference>
<proteinExistence type="predicted"/>
<sequence length="129" mass="14730">MTEEFVTLETAKLLKEKGFNWKCERTISCDNIIRRYDIPQSMSCCTEIDNEPVEFLCPTLYVAQKWLRETKNIHICVYNCACGYGYEISKADNGTHITSSVYEGPNDGGKWDVYEDALEAGLQEALKLI</sequence>
<organism evidence="1 2">
    <name type="scientific">Phocaeicola vulgatus</name>
    <name type="common">Bacteroides vulgatus</name>
    <dbReference type="NCBI Taxonomy" id="821"/>
    <lineage>
        <taxon>Bacteria</taxon>
        <taxon>Pseudomonadati</taxon>
        <taxon>Bacteroidota</taxon>
        <taxon>Bacteroidia</taxon>
        <taxon>Bacteroidales</taxon>
        <taxon>Bacteroidaceae</taxon>
        <taxon>Phocaeicola</taxon>
    </lineage>
</organism>
<gene>
    <name evidence="1" type="ORF">GAS29_01020</name>
</gene>
<evidence type="ECO:0000313" key="2">
    <source>
        <dbReference type="Proteomes" id="UP000441522"/>
    </source>
</evidence>
<dbReference type="AlphaFoldDB" id="A0A6I0IC43"/>
<protein>
    <submittedName>
        <fullName evidence="1">Uncharacterized protein</fullName>
    </submittedName>
</protein>
<evidence type="ECO:0000313" key="1">
    <source>
        <dbReference type="EMBL" id="KAB3860206.1"/>
    </source>
</evidence>
<dbReference type="EMBL" id="WCWW01000002">
    <property type="protein sequence ID" value="KAB3860206.1"/>
    <property type="molecule type" value="Genomic_DNA"/>
</dbReference>
<dbReference type="Proteomes" id="UP000441522">
    <property type="component" value="Unassembled WGS sequence"/>
</dbReference>
<name>A0A6I0IC43_PHOVU</name>
<comment type="caution">
    <text evidence="1">The sequence shown here is derived from an EMBL/GenBank/DDBJ whole genome shotgun (WGS) entry which is preliminary data.</text>
</comment>
<accession>A0A6I0IC43</accession>